<dbReference type="EMBL" id="NBCO01000023">
    <property type="protein sequence ID" value="ORC87203.1"/>
    <property type="molecule type" value="Genomic_DNA"/>
</dbReference>
<evidence type="ECO:0000313" key="3">
    <source>
        <dbReference type="EMBL" id="ORC87203.1"/>
    </source>
</evidence>
<keyword evidence="4" id="KW-1185">Reference proteome</keyword>
<organism evidence="3 4">
    <name type="scientific">Trypanosoma theileri</name>
    <dbReference type="NCBI Taxonomy" id="67003"/>
    <lineage>
        <taxon>Eukaryota</taxon>
        <taxon>Discoba</taxon>
        <taxon>Euglenozoa</taxon>
        <taxon>Kinetoplastea</taxon>
        <taxon>Metakinetoplastina</taxon>
        <taxon>Trypanosomatida</taxon>
        <taxon>Trypanosomatidae</taxon>
        <taxon>Trypanosoma</taxon>
    </lineage>
</organism>
<feature type="compositionally biased region" description="Polar residues" evidence="2">
    <location>
        <begin position="555"/>
        <end position="565"/>
    </location>
</feature>
<accession>A0A1X0NRU2</accession>
<dbReference type="VEuPathDB" id="TriTrypDB:TM35_000231740"/>
<keyword evidence="1" id="KW-0175">Coiled coil</keyword>
<evidence type="ECO:0000256" key="2">
    <source>
        <dbReference type="SAM" id="MobiDB-lite"/>
    </source>
</evidence>
<proteinExistence type="predicted"/>
<dbReference type="Proteomes" id="UP000192257">
    <property type="component" value="Unassembled WGS sequence"/>
</dbReference>
<gene>
    <name evidence="3" type="ORF">TM35_000231740</name>
</gene>
<dbReference type="GeneID" id="39987194"/>
<evidence type="ECO:0000313" key="4">
    <source>
        <dbReference type="Proteomes" id="UP000192257"/>
    </source>
</evidence>
<feature type="compositionally biased region" description="Basic residues" evidence="2">
    <location>
        <begin position="576"/>
        <end position="587"/>
    </location>
</feature>
<dbReference type="RefSeq" id="XP_028881269.1">
    <property type="nucleotide sequence ID" value="XM_029027414.1"/>
</dbReference>
<dbReference type="AlphaFoldDB" id="A0A1X0NRU2"/>
<feature type="coiled-coil region" evidence="1">
    <location>
        <begin position="48"/>
        <end position="103"/>
    </location>
</feature>
<reference evidence="3 4" key="1">
    <citation type="submission" date="2017-03" db="EMBL/GenBank/DDBJ databases">
        <title>An alternative strategy for trypanosome survival in the mammalian bloodstream revealed through genome and transcriptome analysis of the ubiquitous bovine parasite Trypanosoma (Megatrypanum) theileri.</title>
        <authorList>
            <person name="Kelly S."/>
            <person name="Ivens A."/>
            <person name="Mott A."/>
            <person name="O'Neill E."/>
            <person name="Emms D."/>
            <person name="Macleod O."/>
            <person name="Voorheis P."/>
            <person name="Matthews J."/>
            <person name="Matthews K."/>
            <person name="Carrington M."/>
        </authorList>
    </citation>
    <scope>NUCLEOTIDE SEQUENCE [LARGE SCALE GENOMIC DNA]</scope>
    <source>
        <strain evidence="3">Edinburgh</strain>
    </source>
</reference>
<feature type="region of interest" description="Disordered" evidence="2">
    <location>
        <begin position="534"/>
        <end position="587"/>
    </location>
</feature>
<protein>
    <submittedName>
        <fullName evidence="3">NUP-1 protein</fullName>
    </submittedName>
</protein>
<feature type="coiled-coil region" evidence="1">
    <location>
        <begin position="275"/>
        <end position="369"/>
    </location>
</feature>
<feature type="region of interest" description="Disordered" evidence="2">
    <location>
        <begin position="13"/>
        <end position="42"/>
    </location>
</feature>
<feature type="compositionally biased region" description="Low complexity" evidence="2">
    <location>
        <begin position="534"/>
        <end position="548"/>
    </location>
</feature>
<feature type="compositionally biased region" description="Basic and acidic residues" evidence="2">
    <location>
        <begin position="566"/>
        <end position="575"/>
    </location>
</feature>
<feature type="coiled-coil region" evidence="1">
    <location>
        <begin position="425"/>
        <end position="508"/>
    </location>
</feature>
<sequence length="587" mass="67906">MTVELTERLEVAETQLRTRDTERRQSATADREAAEAAREHDASLSVQLSSALAALERLAEEREEAAEKALQMEACIASLEESLHELRMLLSESRNEALSLREDLDVKGKLLSDALSALDRVGADHANSEIEWGERSERFLRTFEELQSQFAVTKKGFEEQWQRRSEACTAELIAARRSAHRATEARKRAEERAALCMQEWEQMHGELLRLQREYRVVERIVRAHGLYSTPHVDDIDESGETPPGVRPWNSEGVDLAQFLQISSLQADLMLSRKKCRLLESRQEELQAALERSELQLASLPASVEESHIELRRVRDQHETLLHEHQRLEEKYEAVKKQRIEEVEQLRQQSERLMQQLREKRDKLTTLTRHMRESELSAKQQAEELSDAFNVLDGQMRLLRSEVESNSRQSRSSRQHNEKVVADAETKMLQGRIKFLQRTLQQKEEEIRRLQEELERKEELLDSFEDQVTSATHDLENTSRKSAQLEQTVHHLKRNNLELQEEIRILKSRATVHSEQQNTPTSSGLRVAVQRSSYVSRVTSTTTTPVRGTDVVRDLTPSSRGSSIEGQQEHQTESERRGRKRSRSTKRR</sequence>
<comment type="caution">
    <text evidence="3">The sequence shown here is derived from an EMBL/GenBank/DDBJ whole genome shotgun (WGS) entry which is preliminary data.</text>
</comment>
<name>A0A1X0NRU2_9TRYP</name>
<evidence type="ECO:0000256" key="1">
    <source>
        <dbReference type="SAM" id="Coils"/>
    </source>
</evidence>
<dbReference type="OrthoDB" id="251926at2759"/>